<evidence type="ECO:0000313" key="3">
    <source>
        <dbReference type="Proteomes" id="UP000271889"/>
    </source>
</evidence>
<gene>
    <name evidence="2" type="ORF">CGOC_LOCUS8986</name>
</gene>
<dbReference type="AlphaFoldDB" id="A0A3P7PNU1"/>
<evidence type="ECO:0000256" key="1">
    <source>
        <dbReference type="SAM" id="MobiDB-lite"/>
    </source>
</evidence>
<feature type="region of interest" description="Disordered" evidence="1">
    <location>
        <begin position="1"/>
        <end position="46"/>
    </location>
</feature>
<proteinExistence type="predicted"/>
<feature type="compositionally biased region" description="Basic and acidic residues" evidence="1">
    <location>
        <begin position="14"/>
        <end position="36"/>
    </location>
</feature>
<organism evidence="2 3">
    <name type="scientific">Cylicostephanus goldi</name>
    <name type="common">Nematode worm</name>
    <dbReference type="NCBI Taxonomy" id="71465"/>
    <lineage>
        <taxon>Eukaryota</taxon>
        <taxon>Metazoa</taxon>
        <taxon>Ecdysozoa</taxon>
        <taxon>Nematoda</taxon>
        <taxon>Chromadorea</taxon>
        <taxon>Rhabditida</taxon>
        <taxon>Rhabditina</taxon>
        <taxon>Rhabditomorpha</taxon>
        <taxon>Strongyloidea</taxon>
        <taxon>Strongylidae</taxon>
        <taxon>Cylicostephanus</taxon>
    </lineage>
</organism>
<reference evidence="2 3" key="1">
    <citation type="submission" date="2018-11" db="EMBL/GenBank/DDBJ databases">
        <authorList>
            <consortium name="Pathogen Informatics"/>
        </authorList>
    </citation>
    <scope>NUCLEOTIDE SEQUENCE [LARGE SCALE GENOMIC DNA]</scope>
</reference>
<dbReference type="EMBL" id="UYRV01105506">
    <property type="protein sequence ID" value="VDN21249.1"/>
    <property type="molecule type" value="Genomic_DNA"/>
</dbReference>
<accession>A0A3P7PNU1</accession>
<evidence type="ECO:0000313" key="2">
    <source>
        <dbReference type="EMBL" id="VDN21249.1"/>
    </source>
</evidence>
<keyword evidence="3" id="KW-1185">Reference proteome</keyword>
<dbReference type="Proteomes" id="UP000271889">
    <property type="component" value="Unassembled WGS sequence"/>
</dbReference>
<protein>
    <submittedName>
        <fullName evidence="2">Uncharacterized protein</fullName>
    </submittedName>
</protein>
<sequence>MFPVPYNGCPSNRSDGHNWRLPENSIVERRGGRNEGAEPPGSSAEFPLCHHNDAGYCRRNVDSFARLKASEHRGSHRGTLFPSQGLPIQDKNTIAVKDSVPSTSLPLLTSASDS</sequence>
<name>A0A3P7PNU1_CYLGO</name>